<comment type="caution">
    <text evidence="3">The sequence shown here is derived from an EMBL/GenBank/DDBJ whole genome shotgun (WGS) entry which is preliminary data.</text>
</comment>
<dbReference type="OrthoDB" id="9778037at2"/>
<dbReference type="InterPro" id="IPR002881">
    <property type="entry name" value="DUF58"/>
</dbReference>
<feature type="transmembrane region" description="Helical" evidence="1">
    <location>
        <begin position="51"/>
        <end position="73"/>
    </location>
</feature>
<name>A0A4Q1SKT2_9BACT</name>
<sequence length="476" mass="52907">MQTLVPPPIEAPAKPHGPLKGRLGWALTPRALTLLVAGCLLAVPAFFHPRWIVAMLVWDALVLALAMLDAILLPTPAAITAGRRFDESPVLGQSTRITLSVTHTAPRILEVRLTDALHPYLDPLPATHTLQAFPRDPAQTSFTVTPNTRGDIALGQLFLRYRGTLQLAERWAVANLEQKIRVYPPLERSPENSALYLLRIRQIALQKRRLHLRGIGREFESLREYQRGDELRNVSWTATARRAKVITREFTTERSQQVWIVLDAGRLSRTAFELRTKAAQTSEESSTLQLTQLDQASGAAVALAQTVMQAGDKAALLVYGRSIQQQLPPASGPAHLRQFIDSLAQIRPESAEAAHLAAAARLKHLQRRRSLVLWITELADTARRPEVVDAAADLARRHLVLLILLIHPELDTLARREPNSVEEMFHSAAAVEVPERRRELIVRLRAQGVLVVETTAGSVQSDAINEYLEIKARGLI</sequence>
<dbReference type="AlphaFoldDB" id="A0A4Q1SKT2"/>
<keyword evidence="4" id="KW-1185">Reference proteome</keyword>
<keyword evidence="1" id="KW-0812">Transmembrane</keyword>
<evidence type="ECO:0000313" key="3">
    <source>
        <dbReference type="EMBL" id="RXS98085.1"/>
    </source>
</evidence>
<protein>
    <submittedName>
        <fullName evidence="3">DUF58 domain-containing protein</fullName>
    </submittedName>
</protein>
<accession>A0A4Q1SKT2</accession>
<dbReference type="Pfam" id="PF01882">
    <property type="entry name" value="DUF58"/>
    <property type="match status" value="1"/>
</dbReference>
<evidence type="ECO:0000259" key="2">
    <source>
        <dbReference type="Pfam" id="PF01882"/>
    </source>
</evidence>
<reference evidence="3 4" key="1">
    <citation type="journal article" date="2016" name="Int. J. Syst. Evol. Microbiol.">
        <title>Acidipila dinghuensis sp. nov., an acidobacterium isolated from forest soil.</title>
        <authorList>
            <person name="Jiang Y.W."/>
            <person name="Wang J."/>
            <person name="Chen M.H."/>
            <person name="Lv Y.Y."/>
            <person name="Qiu L.H."/>
        </authorList>
    </citation>
    <scope>NUCLEOTIDE SEQUENCE [LARGE SCALE GENOMIC DNA]</scope>
    <source>
        <strain evidence="3 4">DHOF10</strain>
    </source>
</reference>
<dbReference type="InterPro" id="IPR036465">
    <property type="entry name" value="vWFA_dom_sf"/>
</dbReference>
<keyword evidence="1" id="KW-0472">Membrane</keyword>
<organism evidence="3 4">
    <name type="scientific">Silvibacterium dinghuense</name>
    <dbReference type="NCBI Taxonomy" id="1560006"/>
    <lineage>
        <taxon>Bacteria</taxon>
        <taxon>Pseudomonadati</taxon>
        <taxon>Acidobacteriota</taxon>
        <taxon>Terriglobia</taxon>
        <taxon>Terriglobales</taxon>
        <taxon>Acidobacteriaceae</taxon>
        <taxon>Silvibacterium</taxon>
    </lineage>
</organism>
<dbReference type="Proteomes" id="UP000290253">
    <property type="component" value="Unassembled WGS sequence"/>
</dbReference>
<dbReference type="Gene3D" id="3.40.50.410">
    <property type="entry name" value="von Willebrand factor, type A domain"/>
    <property type="match status" value="1"/>
</dbReference>
<dbReference type="SUPFAM" id="SSF53300">
    <property type="entry name" value="vWA-like"/>
    <property type="match status" value="1"/>
</dbReference>
<dbReference type="PANTHER" id="PTHR33608:SF3">
    <property type="entry name" value="SLR2013 PROTEIN"/>
    <property type="match status" value="1"/>
</dbReference>
<evidence type="ECO:0000256" key="1">
    <source>
        <dbReference type="SAM" id="Phobius"/>
    </source>
</evidence>
<dbReference type="EMBL" id="SDMK01000001">
    <property type="protein sequence ID" value="RXS98085.1"/>
    <property type="molecule type" value="Genomic_DNA"/>
</dbReference>
<feature type="domain" description="DUF58" evidence="2">
    <location>
        <begin position="222"/>
        <end position="409"/>
    </location>
</feature>
<keyword evidence="1" id="KW-1133">Transmembrane helix</keyword>
<proteinExistence type="predicted"/>
<gene>
    <name evidence="3" type="ORF">ESZ00_01385</name>
</gene>
<evidence type="ECO:0000313" key="4">
    <source>
        <dbReference type="Proteomes" id="UP000290253"/>
    </source>
</evidence>
<dbReference type="PANTHER" id="PTHR33608">
    <property type="entry name" value="BLL2464 PROTEIN"/>
    <property type="match status" value="1"/>
</dbReference>
<feature type="transmembrane region" description="Helical" evidence="1">
    <location>
        <begin position="23"/>
        <end position="45"/>
    </location>
</feature>